<feature type="transmembrane region" description="Helical" evidence="9">
    <location>
        <begin position="360"/>
        <end position="383"/>
    </location>
</feature>
<keyword evidence="4 9" id="KW-0812">Transmembrane</keyword>
<dbReference type="InterPro" id="IPR004813">
    <property type="entry name" value="OPT"/>
</dbReference>
<evidence type="ECO:0000256" key="1">
    <source>
        <dbReference type="ARBA" id="ARBA00004141"/>
    </source>
</evidence>
<evidence type="ECO:0000256" key="4">
    <source>
        <dbReference type="ARBA" id="ARBA00022692"/>
    </source>
</evidence>
<reference evidence="10" key="1">
    <citation type="submission" date="2022-06" db="EMBL/GenBank/DDBJ databases">
        <title>Complete genome sequences of two strains of the flax pathogen Septoria linicola.</title>
        <authorList>
            <person name="Lapalu N."/>
            <person name="Simon A."/>
            <person name="Demenou B."/>
            <person name="Paumier D."/>
            <person name="Guillot M.-P."/>
            <person name="Gout L."/>
            <person name="Valade R."/>
        </authorList>
    </citation>
    <scope>NUCLEOTIDE SEQUENCE</scope>
    <source>
        <strain evidence="10">SE15195</strain>
    </source>
</reference>
<dbReference type="GO" id="GO:0016020">
    <property type="term" value="C:membrane"/>
    <property type="evidence" value="ECO:0007669"/>
    <property type="project" value="UniProtKB-SubCell"/>
</dbReference>
<feature type="transmembrane region" description="Helical" evidence="9">
    <location>
        <begin position="121"/>
        <end position="142"/>
    </location>
</feature>
<sequence length="409" mass="46229">MNAPTATRSIFTHAFGGASSNEGMGLLNFSLDWQYIQSTFLSLPLKQQLNTWIEYVFWYVCMLSLYHGNVWDSQTFPFMSTSLFTSNGTQLATTSILNDRGTIDPVKLEAVGLPNLTSSTVWGYFTVNAAIGALITHVILFYGKDMKSAWKQARSRTQPDPLYQGMLKFAEVPTWWYLAFFVLTFFAGLIVNLKGETTLPLRHRRLHQPTLPYVILRAVNLANWLKVGQYTKIPPHVMFATQVYGTLLGAAFNYIVMTSIVSNQAAILRDPRGNYICSQGRYVLVLLGFVIGIFLPIIHFFILEFLPSLKKYPLNTAIIAFYAGRRYYGSTSFIWSTVAVGVFSQVWLRRRLPNVYNKYNYLIGAALDGGSQVVIFVLSFAVFDASGKERPFARWFGNPSRNPDYCLKA</sequence>
<dbReference type="AlphaFoldDB" id="A0A9Q9EQU6"/>
<keyword evidence="11" id="KW-1185">Reference proteome</keyword>
<dbReference type="EMBL" id="CP099429">
    <property type="protein sequence ID" value="USW59192.1"/>
    <property type="molecule type" value="Genomic_DNA"/>
</dbReference>
<evidence type="ECO:0000313" key="10">
    <source>
        <dbReference type="EMBL" id="USW59192.1"/>
    </source>
</evidence>
<protein>
    <submittedName>
        <fullName evidence="10">Oligopeptide transporter, OPT superfamily</fullName>
    </submittedName>
</protein>
<dbReference type="Pfam" id="PF03169">
    <property type="entry name" value="OPT"/>
    <property type="match status" value="2"/>
</dbReference>
<keyword evidence="5" id="KW-0571">Peptide transport</keyword>
<name>A0A9Q9EQU6_9PEZI</name>
<keyword evidence="7 9" id="KW-1133">Transmembrane helix</keyword>
<dbReference type="InterPro" id="IPR004648">
    <property type="entry name" value="Oligpept_transpt"/>
</dbReference>
<evidence type="ECO:0000256" key="6">
    <source>
        <dbReference type="ARBA" id="ARBA00022927"/>
    </source>
</evidence>
<evidence type="ECO:0000256" key="8">
    <source>
        <dbReference type="ARBA" id="ARBA00023136"/>
    </source>
</evidence>
<comment type="subcellular location">
    <subcellularLocation>
        <location evidence="1">Membrane</location>
        <topology evidence="1">Multi-pass membrane protein</topology>
    </subcellularLocation>
</comment>
<organism evidence="10 11">
    <name type="scientific">Septoria linicola</name>
    <dbReference type="NCBI Taxonomy" id="215465"/>
    <lineage>
        <taxon>Eukaryota</taxon>
        <taxon>Fungi</taxon>
        <taxon>Dikarya</taxon>
        <taxon>Ascomycota</taxon>
        <taxon>Pezizomycotina</taxon>
        <taxon>Dothideomycetes</taxon>
        <taxon>Dothideomycetidae</taxon>
        <taxon>Mycosphaerellales</taxon>
        <taxon>Mycosphaerellaceae</taxon>
        <taxon>Septoria</taxon>
    </lineage>
</organism>
<accession>A0A9Q9EQU6</accession>
<evidence type="ECO:0000256" key="5">
    <source>
        <dbReference type="ARBA" id="ARBA00022856"/>
    </source>
</evidence>
<keyword evidence="6" id="KW-0653">Protein transport</keyword>
<feature type="transmembrane region" description="Helical" evidence="9">
    <location>
        <begin position="327"/>
        <end position="348"/>
    </location>
</feature>
<feature type="transmembrane region" description="Helical" evidence="9">
    <location>
        <begin position="282"/>
        <end position="307"/>
    </location>
</feature>
<keyword evidence="8 9" id="KW-0472">Membrane</keyword>
<dbReference type="GO" id="GO:0035673">
    <property type="term" value="F:oligopeptide transmembrane transporter activity"/>
    <property type="evidence" value="ECO:0007669"/>
    <property type="project" value="InterPro"/>
</dbReference>
<dbReference type="PANTHER" id="PTHR22601">
    <property type="entry name" value="ISP4 LIKE PROTEIN"/>
    <property type="match status" value="1"/>
</dbReference>
<evidence type="ECO:0000256" key="7">
    <source>
        <dbReference type="ARBA" id="ARBA00022989"/>
    </source>
</evidence>
<gene>
    <name evidence="10" type="ORF">Slin15195_G125110</name>
</gene>
<feature type="transmembrane region" description="Helical" evidence="9">
    <location>
        <begin position="52"/>
        <end position="71"/>
    </location>
</feature>
<evidence type="ECO:0000256" key="9">
    <source>
        <dbReference type="SAM" id="Phobius"/>
    </source>
</evidence>
<evidence type="ECO:0000256" key="2">
    <source>
        <dbReference type="ARBA" id="ARBA00008807"/>
    </source>
</evidence>
<dbReference type="Proteomes" id="UP001056384">
    <property type="component" value="Chromosome 12"/>
</dbReference>
<keyword evidence="3" id="KW-0813">Transport</keyword>
<feature type="transmembrane region" description="Helical" evidence="9">
    <location>
        <begin position="243"/>
        <end position="261"/>
    </location>
</feature>
<feature type="transmembrane region" description="Helical" evidence="9">
    <location>
        <begin position="175"/>
        <end position="193"/>
    </location>
</feature>
<proteinExistence type="inferred from homology"/>
<evidence type="ECO:0000256" key="3">
    <source>
        <dbReference type="ARBA" id="ARBA00022448"/>
    </source>
</evidence>
<evidence type="ECO:0000313" key="11">
    <source>
        <dbReference type="Proteomes" id="UP001056384"/>
    </source>
</evidence>
<comment type="similarity">
    <text evidence="2">Belongs to the oligopeptide OPT transporter family.</text>
</comment>
<dbReference type="GO" id="GO:0015031">
    <property type="term" value="P:protein transport"/>
    <property type="evidence" value="ECO:0007669"/>
    <property type="project" value="UniProtKB-KW"/>
</dbReference>